<evidence type="ECO:0000313" key="1">
    <source>
        <dbReference type="EMBL" id="KAJ9123455.1"/>
    </source>
</evidence>
<comment type="caution">
    <text evidence="1">The sequence shown here is derived from an EMBL/GenBank/DDBJ whole genome shotgun (WGS) entry which is preliminary data.</text>
</comment>
<organism evidence="1 2">
    <name type="scientific">Naganishia onofrii</name>
    <dbReference type="NCBI Taxonomy" id="1851511"/>
    <lineage>
        <taxon>Eukaryota</taxon>
        <taxon>Fungi</taxon>
        <taxon>Dikarya</taxon>
        <taxon>Basidiomycota</taxon>
        <taxon>Agaricomycotina</taxon>
        <taxon>Tremellomycetes</taxon>
        <taxon>Filobasidiales</taxon>
        <taxon>Filobasidiaceae</taxon>
        <taxon>Naganishia</taxon>
    </lineage>
</organism>
<name>A0ACC2XIP3_9TREE</name>
<reference evidence="1" key="1">
    <citation type="submission" date="2023-04" db="EMBL/GenBank/DDBJ databases">
        <title>Draft Genome sequencing of Naganishia species isolated from polar environments using Oxford Nanopore Technology.</title>
        <authorList>
            <person name="Leo P."/>
            <person name="Venkateswaran K."/>
        </authorList>
    </citation>
    <scope>NUCLEOTIDE SEQUENCE</scope>
    <source>
        <strain evidence="1">DBVPG 5303</strain>
    </source>
</reference>
<evidence type="ECO:0000313" key="2">
    <source>
        <dbReference type="Proteomes" id="UP001234202"/>
    </source>
</evidence>
<dbReference type="Proteomes" id="UP001234202">
    <property type="component" value="Unassembled WGS sequence"/>
</dbReference>
<keyword evidence="2" id="KW-1185">Reference proteome</keyword>
<sequence length="519" mass="57550">MAAHGLDYKTTAELDRKASIELIENNGDLKQFDAGSTADARERQPTVETCFEGYTEEETQQRGKKLVRLIDFRVLPILILLFLLNILDRNNIANAKVSGMSKDLKFNNLDYNNAILAMFVGYVAMQIPAGFILAKVPPAFFLSGAVFCWGIISMCCGFIKTKEQMIALRFLVGVAEAPFFPGALLILSSFYTRKEIAVRIAIMYSGNSLSNCFGGLIAAGVISGMEGKGGLRGWEWLFVLEGAVTAFVGIAVYWVLPSYPSKCKFFDEEQRRLSVWRTTQDAMGEADERETSLKKGAKLVFKDWKILMLIFQQMFISCSQSFSYFMPTIVKTLGYNTNQTLLLTAPPYMFAFICSVAVAYSSSRFNERGYHIAVPMAIACVGNILVIVLPKSQVAGRYIAMFLLCLGSYCAFNLSFAWVTSTIPRPKVKRAAALSLVNGLANASHFFSPYFWTSSSSQAQADRNGGIALAVFSILVTCTAITIKYTLQAQNRKLDRLDEEDKPYTGSLEGIPKGYRFIS</sequence>
<dbReference type="EMBL" id="JASBWV010000012">
    <property type="protein sequence ID" value="KAJ9123455.1"/>
    <property type="molecule type" value="Genomic_DNA"/>
</dbReference>
<accession>A0ACC2XIP3</accession>
<gene>
    <name evidence="1" type="ORF">QFC24_003669</name>
</gene>
<proteinExistence type="predicted"/>
<protein>
    <submittedName>
        <fullName evidence="1">Uncharacterized protein</fullName>
    </submittedName>
</protein>